<dbReference type="AlphaFoldDB" id="A0A1H1ZT28"/>
<dbReference type="Pfam" id="PF13649">
    <property type="entry name" value="Methyltransf_25"/>
    <property type="match status" value="1"/>
</dbReference>
<evidence type="ECO:0000259" key="1">
    <source>
        <dbReference type="Pfam" id="PF13649"/>
    </source>
</evidence>
<gene>
    <name evidence="2" type="ORF">SAMN04489716_3477</name>
</gene>
<dbReference type="STRING" id="113562.SAMN04489716_3477"/>
<feature type="domain" description="Methyltransferase" evidence="1">
    <location>
        <begin position="186"/>
        <end position="282"/>
    </location>
</feature>
<protein>
    <submittedName>
        <fullName evidence="2">Methyltransferase domain-containing protein</fullName>
    </submittedName>
</protein>
<dbReference type="InterPro" id="IPR041698">
    <property type="entry name" value="Methyltransf_25"/>
</dbReference>
<dbReference type="PANTHER" id="PTHR42912:SF80">
    <property type="entry name" value="METHYLTRANSFERASE DOMAIN-CONTAINING PROTEIN"/>
    <property type="match status" value="1"/>
</dbReference>
<evidence type="ECO:0000313" key="2">
    <source>
        <dbReference type="EMBL" id="SDT36737.1"/>
    </source>
</evidence>
<dbReference type="SUPFAM" id="SSF53335">
    <property type="entry name" value="S-adenosyl-L-methionine-dependent methyltransferases"/>
    <property type="match status" value="1"/>
</dbReference>
<dbReference type="GO" id="GO:0008168">
    <property type="term" value="F:methyltransferase activity"/>
    <property type="evidence" value="ECO:0007669"/>
    <property type="project" value="UniProtKB-KW"/>
</dbReference>
<dbReference type="Proteomes" id="UP000198688">
    <property type="component" value="Chromosome I"/>
</dbReference>
<dbReference type="CDD" id="cd02440">
    <property type="entry name" value="AdoMet_MTases"/>
    <property type="match status" value="1"/>
</dbReference>
<dbReference type="Gene3D" id="3.40.50.150">
    <property type="entry name" value="Vaccinia Virus protein VP39"/>
    <property type="match status" value="1"/>
</dbReference>
<sequence>MTMTTTGAPLVADLPVDQRGRAELDFLRAVRGGLAPLRTRIRERLQAGGAFDGPFTTIEALRAGADAQLRDAPDHRVTGAVLRWARDQQTPRATALFDRNRDRLLIYATPRSTDPVDDRLGEQPPPRYWTYEFHGTTGGWDGHEHMGFIHHELVYGRLLTAAYGGDIFAQRTTVAQAAPRDDYARIADLGCGTGQYTMKLAEVYPQARITGVDLSHAELVYARRRAEQAGHDWHLVRAPAEDTTLPADSFDLVTSFILLHEVPPHITRKIFAEAFRLLAPGGDVHMSDVAPYRLRSGYQAWADDWDAENGSEPWWRSAATMDLASVATDAGFVEVRQAASGRESYPWVLTARKPAAAA</sequence>
<organism evidence="2 3">
    <name type="scientific">Actinoplanes derwentensis</name>
    <dbReference type="NCBI Taxonomy" id="113562"/>
    <lineage>
        <taxon>Bacteria</taxon>
        <taxon>Bacillati</taxon>
        <taxon>Actinomycetota</taxon>
        <taxon>Actinomycetes</taxon>
        <taxon>Micromonosporales</taxon>
        <taxon>Micromonosporaceae</taxon>
        <taxon>Actinoplanes</taxon>
    </lineage>
</organism>
<dbReference type="InterPro" id="IPR050508">
    <property type="entry name" value="Methyltransf_Superfamily"/>
</dbReference>
<reference evidence="2 3" key="1">
    <citation type="submission" date="2016-10" db="EMBL/GenBank/DDBJ databases">
        <authorList>
            <person name="de Groot N.N."/>
        </authorList>
    </citation>
    <scope>NUCLEOTIDE SEQUENCE [LARGE SCALE GENOMIC DNA]</scope>
    <source>
        <strain evidence="2 3">DSM 43941</strain>
    </source>
</reference>
<dbReference type="OrthoDB" id="9808140at2"/>
<proteinExistence type="predicted"/>
<name>A0A1H1ZT28_9ACTN</name>
<keyword evidence="2" id="KW-0808">Transferase</keyword>
<keyword evidence="2" id="KW-0489">Methyltransferase</keyword>
<evidence type="ECO:0000313" key="3">
    <source>
        <dbReference type="Proteomes" id="UP000198688"/>
    </source>
</evidence>
<dbReference type="EMBL" id="LT629758">
    <property type="protein sequence ID" value="SDT36737.1"/>
    <property type="molecule type" value="Genomic_DNA"/>
</dbReference>
<dbReference type="PANTHER" id="PTHR42912">
    <property type="entry name" value="METHYLTRANSFERASE"/>
    <property type="match status" value="1"/>
</dbReference>
<keyword evidence="3" id="KW-1185">Reference proteome</keyword>
<dbReference type="RefSeq" id="WP_092545594.1">
    <property type="nucleotide sequence ID" value="NZ_BOMJ01000010.1"/>
</dbReference>
<dbReference type="InterPro" id="IPR029063">
    <property type="entry name" value="SAM-dependent_MTases_sf"/>
</dbReference>
<accession>A0A1H1ZT28</accession>
<dbReference type="GO" id="GO:0032259">
    <property type="term" value="P:methylation"/>
    <property type="evidence" value="ECO:0007669"/>
    <property type="project" value="UniProtKB-KW"/>
</dbReference>